<evidence type="ECO:0000313" key="2">
    <source>
        <dbReference type="EMBL" id="WUS54043.1"/>
    </source>
</evidence>
<dbReference type="Proteomes" id="UP001432014">
    <property type="component" value="Chromosome"/>
</dbReference>
<reference evidence="2 4" key="1">
    <citation type="submission" date="2022-10" db="EMBL/GenBank/DDBJ databases">
        <title>The complete genomes of actinobacterial strains from the NBC collection.</title>
        <authorList>
            <person name="Joergensen T.S."/>
            <person name="Alvarez Arevalo M."/>
            <person name="Sterndorff E.B."/>
            <person name="Faurdal D."/>
            <person name="Vuksanovic O."/>
            <person name="Mourched A.-S."/>
            <person name="Charusanti P."/>
            <person name="Shaw S."/>
            <person name="Blin K."/>
            <person name="Weber T."/>
        </authorList>
    </citation>
    <scope>NUCLEOTIDE SEQUENCE [LARGE SCALE GENOMIC DNA]</scope>
    <source>
        <strain evidence="2 4">NBC_01247</strain>
    </source>
</reference>
<evidence type="ECO:0000313" key="3">
    <source>
        <dbReference type="EMBL" id="WUS61303.1"/>
    </source>
</evidence>
<accession>A0ABZ1VZQ3</accession>
<evidence type="ECO:0000313" key="4">
    <source>
        <dbReference type="Proteomes" id="UP001432014"/>
    </source>
</evidence>
<keyword evidence="4" id="KW-1185">Reference proteome</keyword>
<evidence type="ECO:0000256" key="1">
    <source>
        <dbReference type="SAM" id="MobiDB-lite"/>
    </source>
</evidence>
<name>A0ABZ1VZQ3_9ACTN</name>
<organism evidence="2 4">
    <name type="scientific">Kitasatospora herbaricolor</name>
    <dbReference type="NCBI Taxonomy" id="68217"/>
    <lineage>
        <taxon>Bacteria</taxon>
        <taxon>Bacillati</taxon>
        <taxon>Actinomycetota</taxon>
        <taxon>Actinomycetes</taxon>
        <taxon>Kitasatosporales</taxon>
        <taxon>Streptomycetaceae</taxon>
        <taxon>Kitasatospora</taxon>
    </lineage>
</organism>
<feature type="region of interest" description="Disordered" evidence="1">
    <location>
        <begin position="1"/>
        <end position="21"/>
    </location>
</feature>
<evidence type="ECO:0008006" key="5">
    <source>
        <dbReference type="Google" id="ProtNLM"/>
    </source>
</evidence>
<sequence length="144" mass="15303">MARPSAATPTDPLRSAAPEPVVAEVPEQLLLALAEKRTSTSPLARGLGAPTDTWHVPGSDLVPEGWDADPGLFAVRRPDRRLVGWIATTGDGGGWGTFVDGRQVVDAADGEPWLSQDPQHALSLLQAALDPRSTWRPGRSRGAR</sequence>
<protein>
    <recommendedName>
        <fullName evidence="5">DUF317 domain-containing protein</fullName>
    </recommendedName>
</protein>
<dbReference type="RefSeq" id="WP_329492661.1">
    <property type="nucleotide sequence ID" value="NZ_CP108460.1"/>
</dbReference>
<dbReference type="EMBL" id="CP108482">
    <property type="protein sequence ID" value="WUS54043.1"/>
    <property type="molecule type" value="Genomic_DNA"/>
</dbReference>
<dbReference type="EMBL" id="CP108482">
    <property type="protein sequence ID" value="WUS61303.1"/>
    <property type="molecule type" value="Genomic_DNA"/>
</dbReference>
<gene>
    <name evidence="2" type="ORF">OG469_00125</name>
    <name evidence="3" type="ORF">OG469_40895</name>
</gene>
<proteinExistence type="predicted"/>